<dbReference type="Pfam" id="PF13470">
    <property type="entry name" value="PIN_3"/>
    <property type="match status" value="1"/>
</dbReference>
<sequence length="135" mass="14963">MKIVLDANVIIAAFAVRGLCESVMDVCLSDHEVMLSEDLLDEILRNLRLKLKLPSNIVYDISKFIREHANISIPVSLPLDVCRDPDDIKILGLAVASNADYIVTGDKDLLVLESFQGIPILTPRSFSEILRSGEK</sequence>
<dbReference type="InterPro" id="IPR029060">
    <property type="entry name" value="PIN-like_dom_sf"/>
</dbReference>
<dbReference type="SMART" id="SM00670">
    <property type="entry name" value="PINc"/>
    <property type="match status" value="1"/>
</dbReference>
<dbReference type="PANTHER" id="PTHR34610">
    <property type="entry name" value="SSL7007 PROTEIN"/>
    <property type="match status" value="1"/>
</dbReference>
<organism evidence="2">
    <name type="scientific">uncultured Desulfobacterium sp</name>
    <dbReference type="NCBI Taxonomy" id="201089"/>
    <lineage>
        <taxon>Bacteria</taxon>
        <taxon>Pseudomonadati</taxon>
        <taxon>Thermodesulfobacteriota</taxon>
        <taxon>Desulfobacteria</taxon>
        <taxon>Desulfobacterales</taxon>
        <taxon>Desulfobacteriaceae</taxon>
        <taxon>Desulfobacterium</taxon>
        <taxon>environmental samples</taxon>
    </lineage>
</organism>
<protein>
    <submittedName>
        <fullName evidence="2">PilT protein domain protein</fullName>
    </submittedName>
</protein>
<dbReference type="InterPro" id="IPR002716">
    <property type="entry name" value="PIN_dom"/>
</dbReference>
<proteinExistence type="predicted"/>
<dbReference type="SUPFAM" id="SSF88723">
    <property type="entry name" value="PIN domain-like"/>
    <property type="match status" value="1"/>
</dbReference>
<name>A0A445N3F1_9BACT</name>
<gene>
    <name evidence="2" type="ORF">PITCH_A860006</name>
</gene>
<dbReference type="InterPro" id="IPR002850">
    <property type="entry name" value="PIN_toxin-like"/>
</dbReference>
<dbReference type="AlphaFoldDB" id="A0A445N3F1"/>
<dbReference type="EMBL" id="OJIN01000232">
    <property type="protein sequence ID" value="SPD76235.1"/>
    <property type="molecule type" value="Genomic_DNA"/>
</dbReference>
<accession>A0A445N3F1</accession>
<feature type="domain" description="PIN" evidence="1">
    <location>
        <begin position="1"/>
        <end position="111"/>
    </location>
</feature>
<evidence type="ECO:0000259" key="1">
    <source>
        <dbReference type="SMART" id="SM00670"/>
    </source>
</evidence>
<reference evidence="2" key="1">
    <citation type="submission" date="2018-01" db="EMBL/GenBank/DDBJ databases">
        <authorList>
            <person name="Regsiter A."/>
            <person name="William W."/>
        </authorList>
    </citation>
    <scope>NUCLEOTIDE SEQUENCE</scope>
    <source>
        <strain evidence="2">TRIP AH-1</strain>
    </source>
</reference>
<dbReference type="PANTHER" id="PTHR34610:SF3">
    <property type="entry name" value="SSL7007 PROTEIN"/>
    <property type="match status" value="1"/>
</dbReference>
<dbReference type="NCBIfam" id="TIGR00305">
    <property type="entry name" value="putative toxin-antitoxin system toxin component, PIN family"/>
    <property type="match status" value="1"/>
</dbReference>
<evidence type="ECO:0000313" key="2">
    <source>
        <dbReference type="EMBL" id="SPD76235.1"/>
    </source>
</evidence>